<dbReference type="Proteomes" id="UP000242733">
    <property type="component" value="Unassembled WGS sequence"/>
</dbReference>
<reference evidence="8 9" key="1">
    <citation type="submission" date="2017-10" db="EMBL/GenBank/DDBJ databases">
        <title>Novel microbial diversity and functional potential in the marine mammal oral microbiome.</title>
        <authorList>
            <person name="Dudek N.K."/>
            <person name="Sun C.L."/>
            <person name="Burstein D."/>
            <person name="Kantor R.S."/>
            <person name="Aliaga Goltsman D.S."/>
            <person name="Bik E.M."/>
            <person name="Thomas B.C."/>
            <person name="Banfield J.F."/>
            <person name="Relman D.A."/>
        </authorList>
    </citation>
    <scope>NUCLEOTIDE SEQUENCE [LARGE SCALE GENOMIC DNA]</scope>
    <source>
        <strain evidence="8">DOLJORAL78_49_30</strain>
    </source>
</reference>
<dbReference type="GO" id="GO:0006935">
    <property type="term" value="P:chemotaxis"/>
    <property type="evidence" value="ECO:0007669"/>
    <property type="project" value="UniProtKB-ARBA"/>
</dbReference>
<dbReference type="Gene3D" id="1.10.287.950">
    <property type="entry name" value="Methyl-accepting chemotaxis protein"/>
    <property type="match status" value="1"/>
</dbReference>
<dbReference type="PANTHER" id="PTHR32089">
    <property type="entry name" value="METHYL-ACCEPTING CHEMOTAXIS PROTEIN MCPB"/>
    <property type="match status" value="1"/>
</dbReference>
<evidence type="ECO:0000313" key="9">
    <source>
        <dbReference type="Proteomes" id="UP000242733"/>
    </source>
</evidence>
<evidence type="ECO:0000256" key="3">
    <source>
        <dbReference type="ARBA" id="ARBA00029447"/>
    </source>
</evidence>
<dbReference type="AlphaFoldDB" id="A0A2G6JBB7"/>
<dbReference type="CDD" id="cd12913">
    <property type="entry name" value="PDC1_MCP_like"/>
    <property type="match status" value="1"/>
</dbReference>
<evidence type="ECO:0000313" key="8">
    <source>
        <dbReference type="EMBL" id="PIE20650.1"/>
    </source>
</evidence>
<dbReference type="PANTHER" id="PTHR32089:SF117">
    <property type="entry name" value="METHYL ACCEPTING SENSORY TRANSDUCER WITH CACHE_1 SMALL MOLECULE BINDING DOMAIN"/>
    <property type="match status" value="1"/>
</dbReference>
<keyword evidence="5" id="KW-0812">Transmembrane</keyword>
<dbReference type="SMART" id="SM00283">
    <property type="entry name" value="MA"/>
    <property type="match status" value="1"/>
</dbReference>
<accession>A0A2G6JBB7</accession>
<dbReference type="InterPro" id="IPR004089">
    <property type="entry name" value="MCPsignal_dom"/>
</dbReference>
<dbReference type="CDD" id="cd11386">
    <property type="entry name" value="MCP_signal"/>
    <property type="match status" value="1"/>
</dbReference>
<evidence type="ECO:0000256" key="5">
    <source>
        <dbReference type="SAM" id="Phobius"/>
    </source>
</evidence>
<dbReference type="GO" id="GO:0016020">
    <property type="term" value="C:membrane"/>
    <property type="evidence" value="ECO:0007669"/>
    <property type="project" value="UniProtKB-SubCell"/>
</dbReference>
<dbReference type="SUPFAM" id="SSF58104">
    <property type="entry name" value="Methyl-accepting chemotaxis protein (MCP) signaling domain"/>
    <property type="match status" value="1"/>
</dbReference>
<evidence type="ECO:0000259" key="7">
    <source>
        <dbReference type="PROSITE" id="PS50885"/>
    </source>
</evidence>
<proteinExistence type="inferred from homology"/>
<dbReference type="PROSITE" id="PS50885">
    <property type="entry name" value="HAMP"/>
    <property type="match status" value="1"/>
</dbReference>
<protein>
    <submittedName>
        <fullName evidence="8">Chemotaxis protein</fullName>
    </submittedName>
</protein>
<keyword evidence="5" id="KW-1133">Transmembrane helix</keyword>
<dbReference type="Pfam" id="PF22673">
    <property type="entry name" value="MCP-like_PDC_1"/>
    <property type="match status" value="1"/>
</dbReference>
<dbReference type="GO" id="GO:0007165">
    <property type="term" value="P:signal transduction"/>
    <property type="evidence" value="ECO:0007669"/>
    <property type="project" value="UniProtKB-KW"/>
</dbReference>
<comment type="subcellular location">
    <subcellularLocation>
        <location evidence="1">Membrane</location>
    </subcellularLocation>
</comment>
<dbReference type="Gene3D" id="3.30.450.20">
    <property type="entry name" value="PAS domain"/>
    <property type="match status" value="1"/>
</dbReference>
<dbReference type="Pfam" id="PF00015">
    <property type="entry name" value="MCPsignal"/>
    <property type="match status" value="1"/>
</dbReference>
<feature type="domain" description="HAMP" evidence="7">
    <location>
        <begin position="376"/>
        <end position="430"/>
    </location>
</feature>
<dbReference type="CDD" id="cd06225">
    <property type="entry name" value="HAMP"/>
    <property type="match status" value="1"/>
</dbReference>
<dbReference type="EMBL" id="PDSG01000004">
    <property type="protein sequence ID" value="PIE20650.1"/>
    <property type="molecule type" value="Genomic_DNA"/>
</dbReference>
<dbReference type="PROSITE" id="PS50111">
    <property type="entry name" value="CHEMOTAXIS_TRANSDUC_2"/>
    <property type="match status" value="1"/>
</dbReference>
<dbReference type="SMART" id="SM00304">
    <property type="entry name" value="HAMP"/>
    <property type="match status" value="2"/>
</dbReference>
<dbReference type="Pfam" id="PF00672">
    <property type="entry name" value="HAMP"/>
    <property type="match status" value="1"/>
</dbReference>
<comment type="similarity">
    <text evidence="3">Belongs to the methyl-accepting chemotaxis (MCP) protein family.</text>
</comment>
<comment type="caution">
    <text evidence="8">The sequence shown here is derived from an EMBL/GenBank/DDBJ whole genome shotgun (WGS) entry which is preliminary data.</text>
</comment>
<keyword evidence="2 4" id="KW-0807">Transducer</keyword>
<gene>
    <name evidence="8" type="ORF">CSA61_00345</name>
</gene>
<keyword evidence="5" id="KW-0472">Membrane</keyword>
<evidence type="ECO:0000256" key="2">
    <source>
        <dbReference type="ARBA" id="ARBA00023224"/>
    </source>
</evidence>
<dbReference type="InterPro" id="IPR003660">
    <property type="entry name" value="HAMP_dom"/>
</dbReference>
<feature type="transmembrane region" description="Helical" evidence="5">
    <location>
        <begin position="358"/>
        <end position="379"/>
    </location>
</feature>
<evidence type="ECO:0000256" key="4">
    <source>
        <dbReference type="PROSITE-ProRule" id="PRU00284"/>
    </source>
</evidence>
<organism evidence="8 9">
    <name type="scientific">Neptuniibacter caesariensis</name>
    <dbReference type="NCBI Taxonomy" id="207954"/>
    <lineage>
        <taxon>Bacteria</taxon>
        <taxon>Pseudomonadati</taxon>
        <taxon>Pseudomonadota</taxon>
        <taxon>Gammaproteobacteria</taxon>
        <taxon>Oceanospirillales</taxon>
        <taxon>Oceanospirillaceae</taxon>
        <taxon>Neptuniibacter</taxon>
    </lineage>
</organism>
<evidence type="ECO:0000256" key="1">
    <source>
        <dbReference type="ARBA" id="ARBA00004370"/>
    </source>
</evidence>
<sequence length="707" mass="76268">MRALSLRLKLYMSVISLLLIMGAGLIITAQISVRDLGQYIEEETANDIRHIVSVDMEATAGLYGEKVAGKLQAALRVSQVVKSIIAHNMSQSEATRLSRSELKSTLEKIAIDSDAINALYASFEPDRYDGNDAFFAGKADHSSKTGELELYFYRDPDGDIQFGTTEDSSVKYDATLDEFGNRVAEWYLCAHDKKAACLLEPYDYEVKEGYNELMTSLVVPILDNGNFAGVVGTDVNLSTLKNMMHTISQSLFDGQSKVTLLSQRGHIVASSHYNDKVLRPLKEAIPDRTGFLTQLHTGDKHFSDDTTLYVAYKIDIGVPDTAWSLLIELPTDVALANVTAMSEGIQDAISTSAYEQSLLGGLILLLSLGVIILLVRSVVTPLDVINRRMHNLATTEGDLTVELAIDTHAELIELSNGFNLFLKRLRRMVDDLKDVGKHVNTQSIDVSKISKEAEAQTIQQRQAIESVVTAMNAMSASAAEVAHIASNASGNAVDANQNVLNTQATLRSAVDGVDALANDMSEASDAITRVAERSEEINCILDVIRGIADQTNLLALNAAIEAARAGEQGRGFAVVADEVRSLAFKTRESTDEITRMIDALKEGVVSAVDIIHAGKECASLAVKGSTQANEALSLVVEEIGDVVVSINQVATAANQQSEVSGEIDNSLTHISATSVDVQHLANKVRGSGKTLGKQVAILDSELGQLKT</sequence>
<name>A0A2G6JBB7_NEPCE</name>
<evidence type="ECO:0000259" key="6">
    <source>
        <dbReference type="PROSITE" id="PS50111"/>
    </source>
</evidence>
<dbReference type="FunFam" id="1.10.287.950:FF:000001">
    <property type="entry name" value="Methyl-accepting chemotaxis sensory transducer"/>
    <property type="match status" value="1"/>
</dbReference>
<feature type="domain" description="Methyl-accepting transducer" evidence="6">
    <location>
        <begin position="435"/>
        <end position="671"/>
    </location>
</feature>